<dbReference type="AlphaFoldDB" id="A0A2S5JGJ6"/>
<dbReference type="CDD" id="cd07130">
    <property type="entry name" value="ALDH_F7_AASADH"/>
    <property type="match status" value="1"/>
</dbReference>
<evidence type="ECO:0000256" key="5">
    <source>
        <dbReference type="ARBA" id="ARBA00024226"/>
    </source>
</evidence>
<dbReference type="PROSITE" id="PS00687">
    <property type="entry name" value="ALDEHYDE_DEHYDR_GLU"/>
    <property type="match status" value="1"/>
</dbReference>
<feature type="active site" evidence="6">
    <location>
        <position position="599"/>
    </location>
</feature>
<dbReference type="InterPro" id="IPR016161">
    <property type="entry name" value="Ald_DH/histidinol_DH"/>
</dbReference>
<accession>A0A2S5JGJ6</accession>
<keyword evidence="4" id="KW-0520">NAD</keyword>
<keyword evidence="3 7" id="KW-0560">Oxidoreductase</keyword>
<dbReference type="FunFam" id="3.40.309.10:FF:000018">
    <property type="entry name" value="Alpha-aminoadipic semialdehyde dehydrogenase"/>
    <property type="match status" value="1"/>
</dbReference>
<dbReference type="InterPro" id="IPR001227">
    <property type="entry name" value="Ac_transferase_dom_sf"/>
</dbReference>
<dbReference type="Proteomes" id="UP000239736">
    <property type="component" value="Unassembled WGS sequence"/>
</dbReference>
<dbReference type="Gene3D" id="3.40.309.10">
    <property type="entry name" value="Aldehyde Dehydrogenase, Chain A, domain 2"/>
    <property type="match status" value="1"/>
</dbReference>
<reference evidence="9 10" key="1">
    <citation type="submission" date="2018-01" db="EMBL/GenBank/DDBJ databases">
        <title>Genomic Encyclopedia of Archaeal and Bacterial Type Strains, Phase II (KMG-II): from individual species to whole genera.</title>
        <authorList>
            <person name="Goeker M."/>
        </authorList>
    </citation>
    <scope>NUCLEOTIDE SEQUENCE [LARGE SCALE GENOMIC DNA]</scope>
    <source>
        <strain evidence="9 10">DSM 12048</strain>
    </source>
</reference>
<dbReference type="Gene3D" id="3.40.366.10">
    <property type="entry name" value="Malonyl-Coenzyme A Acyl Carrier Protein, domain 2"/>
    <property type="match status" value="1"/>
</dbReference>
<sequence>MITAVVVCPGRGTYGQAELGWLRRHFPDKGLLSRFDAIRQAEGQERLTALDGAASFSVDRHTRGDNASALIYAASLGDFLSIDRARIRVVAVTGNSMGWYTALACAGAVTAENGFRIANTMGRLMQQAMIGGQAVHPHMGQDWRPDPARKAALLDLVARIDAREGHTLALSIDLGGMLVVAGNEAGLRAFEAEVTPEQGRFPMRLVNHAAFHTDLRAPVAERGRALLPPSLFGQPGLPMIDGRGAIWWPQATDRQALWDYTLGHQVVRPYDFTQAIRVAAREFAPDLFIVTGPGTTLGGAVAQSLILANWRGMGCKADFMARQSRAPVLAAMGMTDQRAMVHRETDMTHSDVLKAAGFSEAELTGGDLAVHSPIDGAEVARVRQTDPAEMPGVIARAQAAFRAWREVPAPRRGELVRLLGEELRAAKAELGAVVTLEAGKITSEGLGEVQEMIDICDFAVGLSRQLYGLTIASERPGHRMMETWHPMGPCAVITAFNFPVAVWSWNAALALVCGDPVIWKPSEKTPLTAMATMKIMERALKRFGDAPEGLVQLVIGGPAIGEALVDSRDVPIVSATGSCRMGAIVGPRVAQRFGRSILELGGNNAMIVAPSADLDMAVRAIVFSAVGTAGQRCTSLRRLIAHHSIRDELVSRLKAAYASLPIGDPRQARTLVGPLIDHAARDRMQAALEQAGKEGGRVHGGRSVAEGVPQGGAYAEPAIVEMPEQTAIVRTETFAPILYVMGYERLEEAIAMQNDVPQGLSSCIFTLNLREAETFLSAVGSDCGIANVNIGPSGAEIGGAFGGEKETGGGRESGSDAWKAYMRRQTNTINYSAELPLAQGVKFDI</sequence>
<comment type="similarity">
    <text evidence="1 7">Belongs to the aldehyde dehydrogenase family.</text>
</comment>
<organism evidence="9 10">
    <name type="scientific">Albidovulum inexpectatum</name>
    <dbReference type="NCBI Taxonomy" id="196587"/>
    <lineage>
        <taxon>Bacteria</taxon>
        <taxon>Pseudomonadati</taxon>
        <taxon>Pseudomonadota</taxon>
        <taxon>Alphaproteobacteria</taxon>
        <taxon>Rhodobacterales</taxon>
        <taxon>Paracoccaceae</taxon>
        <taxon>Albidovulum</taxon>
    </lineage>
</organism>
<dbReference type="PANTHER" id="PTHR43521:SF1">
    <property type="entry name" value="ALPHA-AMINOADIPIC SEMIALDEHYDE DEHYDROGENASE"/>
    <property type="match status" value="1"/>
</dbReference>
<evidence type="ECO:0000313" key="9">
    <source>
        <dbReference type="EMBL" id="PPB80521.1"/>
    </source>
</evidence>
<evidence type="ECO:0000256" key="1">
    <source>
        <dbReference type="ARBA" id="ARBA00009986"/>
    </source>
</evidence>
<dbReference type="InterPro" id="IPR016035">
    <property type="entry name" value="Acyl_Trfase/lysoPLipase"/>
</dbReference>
<comment type="subunit">
    <text evidence="2">Homotetramer.</text>
</comment>
<comment type="caution">
    <text evidence="9">The sequence shown here is derived from an EMBL/GenBank/DDBJ whole genome shotgun (WGS) entry which is preliminary data.</text>
</comment>
<dbReference type="Gene3D" id="3.30.70.250">
    <property type="entry name" value="Malonyl-CoA ACP transacylase, ACP-binding"/>
    <property type="match status" value="1"/>
</dbReference>
<evidence type="ECO:0000256" key="7">
    <source>
        <dbReference type="RuleBase" id="RU003345"/>
    </source>
</evidence>
<dbReference type="SUPFAM" id="SSF53720">
    <property type="entry name" value="ALDH-like"/>
    <property type="match status" value="1"/>
</dbReference>
<keyword evidence="10" id="KW-1185">Reference proteome</keyword>
<dbReference type="PANTHER" id="PTHR43521">
    <property type="entry name" value="ALPHA-AMINOADIPIC SEMIALDEHYDE DEHYDROGENASE"/>
    <property type="match status" value="1"/>
</dbReference>
<dbReference type="InterPro" id="IPR044638">
    <property type="entry name" value="ALDH7A1-like"/>
</dbReference>
<evidence type="ECO:0000256" key="3">
    <source>
        <dbReference type="ARBA" id="ARBA00023002"/>
    </source>
</evidence>
<dbReference type="EC" id="1.2.1.3" evidence="5"/>
<gene>
    <name evidence="9" type="ORF">LV82_01870</name>
</gene>
<dbReference type="EMBL" id="PRDS01000005">
    <property type="protein sequence ID" value="PPB80521.1"/>
    <property type="molecule type" value="Genomic_DNA"/>
</dbReference>
<feature type="domain" description="Malonyl-CoA:ACP transacylase (MAT)" evidence="8">
    <location>
        <begin position="7"/>
        <end position="327"/>
    </location>
</feature>
<evidence type="ECO:0000256" key="4">
    <source>
        <dbReference type="ARBA" id="ARBA00023027"/>
    </source>
</evidence>
<dbReference type="InterPro" id="IPR015590">
    <property type="entry name" value="Aldehyde_DH_dom"/>
</dbReference>
<proteinExistence type="inferred from homology"/>
<evidence type="ECO:0000256" key="2">
    <source>
        <dbReference type="ARBA" id="ARBA00011881"/>
    </source>
</evidence>
<protein>
    <recommendedName>
        <fullName evidence="5">aldehyde dehydrogenase (NAD(+))</fullName>
        <ecNumber evidence="5">1.2.1.3</ecNumber>
    </recommendedName>
</protein>
<dbReference type="InterPro" id="IPR014043">
    <property type="entry name" value="Acyl_transferase_dom"/>
</dbReference>
<dbReference type="InterPro" id="IPR016162">
    <property type="entry name" value="Ald_DH_N"/>
</dbReference>
<evidence type="ECO:0000313" key="10">
    <source>
        <dbReference type="Proteomes" id="UP000239736"/>
    </source>
</evidence>
<dbReference type="Gene3D" id="3.40.605.10">
    <property type="entry name" value="Aldehyde Dehydrogenase, Chain A, domain 1"/>
    <property type="match status" value="1"/>
</dbReference>
<dbReference type="SUPFAM" id="SSF52151">
    <property type="entry name" value="FabD/lysophospholipase-like"/>
    <property type="match status" value="1"/>
</dbReference>
<dbReference type="SMART" id="SM00827">
    <property type="entry name" value="PKS_AT"/>
    <property type="match status" value="1"/>
</dbReference>
<dbReference type="GO" id="GO:0004029">
    <property type="term" value="F:aldehyde dehydrogenase (NAD+) activity"/>
    <property type="evidence" value="ECO:0007669"/>
    <property type="project" value="UniProtKB-EC"/>
</dbReference>
<evidence type="ECO:0000259" key="8">
    <source>
        <dbReference type="SMART" id="SM00827"/>
    </source>
</evidence>
<dbReference type="Pfam" id="PF00171">
    <property type="entry name" value="Aldedh"/>
    <property type="match status" value="1"/>
</dbReference>
<evidence type="ECO:0000256" key="6">
    <source>
        <dbReference type="PROSITE-ProRule" id="PRU10007"/>
    </source>
</evidence>
<dbReference type="InterPro" id="IPR029510">
    <property type="entry name" value="Ald_DH_CS_GLU"/>
</dbReference>
<dbReference type="InterPro" id="IPR016163">
    <property type="entry name" value="Ald_DH_C"/>
</dbReference>
<name>A0A2S5JGJ6_9RHOB</name>
<dbReference type="GO" id="GO:0016740">
    <property type="term" value="F:transferase activity"/>
    <property type="evidence" value="ECO:0007669"/>
    <property type="project" value="InterPro"/>
</dbReference>